<gene>
    <name evidence="1" type="ORF">AV530_011760</name>
</gene>
<dbReference type="AlphaFoldDB" id="A0A1V4KLH9"/>
<accession>A0A1V4KLH9</accession>
<proteinExistence type="predicted"/>
<comment type="caution">
    <text evidence="1">The sequence shown here is derived from an EMBL/GenBank/DDBJ whole genome shotgun (WGS) entry which is preliminary data.</text>
</comment>
<organism evidence="1 2">
    <name type="scientific">Patagioenas fasciata monilis</name>
    <dbReference type="NCBI Taxonomy" id="372326"/>
    <lineage>
        <taxon>Eukaryota</taxon>
        <taxon>Metazoa</taxon>
        <taxon>Chordata</taxon>
        <taxon>Craniata</taxon>
        <taxon>Vertebrata</taxon>
        <taxon>Euteleostomi</taxon>
        <taxon>Archelosauria</taxon>
        <taxon>Archosauria</taxon>
        <taxon>Dinosauria</taxon>
        <taxon>Saurischia</taxon>
        <taxon>Theropoda</taxon>
        <taxon>Coelurosauria</taxon>
        <taxon>Aves</taxon>
        <taxon>Neognathae</taxon>
        <taxon>Neoaves</taxon>
        <taxon>Columbimorphae</taxon>
        <taxon>Columbiformes</taxon>
        <taxon>Columbidae</taxon>
        <taxon>Patagioenas</taxon>
    </lineage>
</organism>
<evidence type="ECO:0000313" key="2">
    <source>
        <dbReference type="Proteomes" id="UP000190648"/>
    </source>
</evidence>
<keyword evidence="2" id="KW-1185">Reference proteome</keyword>
<protein>
    <submittedName>
        <fullName evidence="1">Uncharacterized protein</fullName>
    </submittedName>
</protein>
<reference evidence="1 2" key="1">
    <citation type="submission" date="2016-02" db="EMBL/GenBank/DDBJ databases">
        <title>Band-tailed pigeon sequencing and assembly.</title>
        <authorList>
            <person name="Soares A.E."/>
            <person name="Novak B.J."/>
            <person name="Rice E.S."/>
            <person name="O'Connell B."/>
            <person name="Chang D."/>
            <person name="Weber S."/>
            <person name="Shapiro B."/>
        </authorList>
    </citation>
    <scope>NUCLEOTIDE SEQUENCE [LARGE SCALE GENOMIC DNA]</scope>
    <source>
        <strain evidence="1">BTP2013</strain>
        <tissue evidence="1">Blood</tissue>
    </source>
</reference>
<name>A0A1V4KLH9_PATFA</name>
<dbReference type="Proteomes" id="UP000190648">
    <property type="component" value="Unassembled WGS sequence"/>
</dbReference>
<dbReference type="EMBL" id="LSYS01002888">
    <property type="protein sequence ID" value="OPJ85320.1"/>
    <property type="molecule type" value="Genomic_DNA"/>
</dbReference>
<evidence type="ECO:0000313" key="1">
    <source>
        <dbReference type="EMBL" id="OPJ85320.1"/>
    </source>
</evidence>
<sequence length="82" mass="9292">MEVGLLVPPKSHHQPNMRNCRKGEGWSWAEPGRDGTWKDVIKKKRTRAASHIVMRRQGSGVEGELLTWSKQACTTFSQQSLC</sequence>